<reference evidence="7" key="2">
    <citation type="submission" date="2018-07" db="EMBL/GenBank/DDBJ databases">
        <authorList>
            <person name="Quirk P.G."/>
            <person name="Krulwich T.A."/>
        </authorList>
    </citation>
    <scope>NUCLEOTIDE SEQUENCE</scope>
</reference>
<dbReference type="GO" id="GO:0043067">
    <property type="term" value="P:regulation of programmed cell death"/>
    <property type="evidence" value="ECO:0007669"/>
    <property type="project" value="UniProtKB-ARBA"/>
</dbReference>
<evidence type="ECO:0000259" key="4">
    <source>
        <dbReference type="PROSITE" id="PS50207"/>
    </source>
</evidence>
<dbReference type="PRINTS" id="PR00376">
    <property type="entry name" value="IL1BCENZYME"/>
</dbReference>
<dbReference type="Pfam" id="PF00656">
    <property type="entry name" value="Peptidase_C14"/>
    <property type="match status" value="1"/>
</dbReference>
<dbReference type="GO" id="GO:0006508">
    <property type="term" value="P:proteolysis"/>
    <property type="evidence" value="ECO:0007669"/>
    <property type="project" value="InterPro"/>
</dbReference>
<dbReference type="InterPro" id="IPR056260">
    <property type="entry name" value="Dredd_2nd"/>
</dbReference>
<dbReference type="InterPro" id="IPR001309">
    <property type="entry name" value="Pept_C14_p20"/>
</dbReference>
<dbReference type="AlphaFoldDB" id="A0A336MAB9"/>
<organism evidence="7">
    <name type="scientific">Culicoides sonorensis</name>
    <name type="common">Biting midge</name>
    <dbReference type="NCBI Taxonomy" id="179676"/>
    <lineage>
        <taxon>Eukaryota</taxon>
        <taxon>Metazoa</taxon>
        <taxon>Ecdysozoa</taxon>
        <taxon>Arthropoda</taxon>
        <taxon>Hexapoda</taxon>
        <taxon>Insecta</taxon>
        <taxon>Pterygota</taxon>
        <taxon>Neoptera</taxon>
        <taxon>Endopterygota</taxon>
        <taxon>Diptera</taxon>
        <taxon>Nematocera</taxon>
        <taxon>Chironomoidea</taxon>
        <taxon>Ceratopogonidae</taxon>
        <taxon>Ceratopogoninae</taxon>
        <taxon>Culicoides</taxon>
        <taxon>Monoculicoides</taxon>
    </lineage>
</organism>
<proteinExistence type="inferred from homology"/>
<dbReference type="PROSITE" id="PS01122">
    <property type="entry name" value="CASPASE_CYS"/>
    <property type="match status" value="1"/>
</dbReference>
<dbReference type="VEuPathDB" id="VectorBase:CSON012690"/>
<dbReference type="InterPro" id="IPR056259">
    <property type="entry name" value="Dredd_N"/>
</dbReference>
<dbReference type="OMA" id="HGFEGAV"/>
<dbReference type="SMART" id="SM00115">
    <property type="entry name" value="CASc"/>
    <property type="match status" value="1"/>
</dbReference>
<dbReference type="EMBL" id="UFQS01000611">
    <property type="protein sequence ID" value="SSX05362.1"/>
    <property type="molecule type" value="Genomic_DNA"/>
</dbReference>
<dbReference type="EMBL" id="UFQT01000611">
    <property type="protein sequence ID" value="SSX25723.1"/>
    <property type="molecule type" value="Genomic_DNA"/>
</dbReference>
<dbReference type="Pfam" id="PF23724">
    <property type="entry name" value="Dredd_2nd"/>
    <property type="match status" value="1"/>
</dbReference>
<evidence type="ECO:0000313" key="7">
    <source>
        <dbReference type="EMBL" id="SSX25723.1"/>
    </source>
</evidence>
<name>A0A336MAB9_CULSO</name>
<dbReference type="GO" id="GO:0051604">
    <property type="term" value="P:protein maturation"/>
    <property type="evidence" value="ECO:0007669"/>
    <property type="project" value="UniProtKB-ARBA"/>
</dbReference>
<dbReference type="Pfam" id="PF23725">
    <property type="entry name" value="Dredd_N"/>
    <property type="match status" value="1"/>
</dbReference>
<feature type="domain" description="Caspase family p20" evidence="5">
    <location>
        <begin position="269"/>
        <end position="400"/>
    </location>
</feature>
<dbReference type="SUPFAM" id="SSF52129">
    <property type="entry name" value="Caspase-like"/>
    <property type="match status" value="1"/>
</dbReference>
<dbReference type="PROSITE" id="PS50207">
    <property type="entry name" value="CASPASE_P10"/>
    <property type="match status" value="1"/>
</dbReference>
<protein>
    <submittedName>
        <fullName evidence="7">CSON012690 protein</fullName>
    </submittedName>
</protein>
<dbReference type="PANTHER" id="PTHR48169:SF7">
    <property type="entry name" value="CASPASE 10"/>
    <property type="match status" value="1"/>
</dbReference>
<dbReference type="Gene3D" id="3.40.50.1460">
    <property type="match status" value="1"/>
</dbReference>
<gene>
    <name evidence="7" type="primary">CSON012690</name>
</gene>
<dbReference type="InterPro" id="IPR033139">
    <property type="entry name" value="Caspase_cys_AS"/>
</dbReference>
<comment type="similarity">
    <text evidence="1 3">Belongs to the peptidase C14A family.</text>
</comment>
<dbReference type="InterPro" id="IPR011600">
    <property type="entry name" value="Pept_C14_caspase"/>
</dbReference>
<feature type="domain" description="Caspase family p10" evidence="4">
    <location>
        <begin position="425"/>
        <end position="515"/>
    </location>
</feature>
<dbReference type="InterPro" id="IPR002138">
    <property type="entry name" value="Pept_C14_p10"/>
</dbReference>
<evidence type="ECO:0000313" key="6">
    <source>
        <dbReference type="EMBL" id="SSX05362.1"/>
    </source>
</evidence>
<dbReference type="GO" id="GO:0006915">
    <property type="term" value="P:apoptotic process"/>
    <property type="evidence" value="ECO:0007669"/>
    <property type="project" value="UniProtKB-KW"/>
</dbReference>
<dbReference type="InterPro" id="IPR029030">
    <property type="entry name" value="Caspase-like_dom_sf"/>
</dbReference>
<keyword evidence="2" id="KW-0053">Apoptosis</keyword>
<dbReference type="PROSITE" id="PS50208">
    <property type="entry name" value="CASPASE_P20"/>
    <property type="match status" value="1"/>
</dbReference>
<accession>A0A336MAB9</accession>
<reference evidence="6" key="1">
    <citation type="submission" date="2018-04" db="EMBL/GenBank/DDBJ databases">
        <authorList>
            <person name="Go L.Y."/>
            <person name="Mitchell J.A."/>
        </authorList>
    </citation>
    <scope>NUCLEOTIDE SEQUENCE</scope>
    <source>
        <tissue evidence="6">Whole organism</tissue>
    </source>
</reference>
<dbReference type="GO" id="GO:0004197">
    <property type="term" value="F:cysteine-type endopeptidase activity"/>
    <property type="evidence" value="ECO:0007669"/>
    <property type="project" value="InterPro"/>
</dbReference>
<sequence>METDAALASEDPNWVNSVATNQQNIRKIELDDLVMLEKELEIYEKIAAIFLLYGSDKDLVNAGIQHILYILRNASQHDTSFLYQWAKSKGGNWQEFLVEALCVIQSYHITEKLLLDMAQLEEVYLPQRVGTSLYINSHVKCLYLMAERMVQKECDSLITYMRDKSTSNFESIPNTNHYIELYLLDWIRFDLIDVHNLTEPKVGLIYNFLKEFEIVDALEALDPIKSQNKTKSVNEEKILNIDSTFKKIYKNLSKENRNDCYKIQKETCGWVLIINQKVFTKPDPDKIPPGVQIEEHLGMRVGTDADCKLLEKTFKARGYRIDQRDNLTHIQIQKALNDIVEASVIYDSLIVCILSHGNKGVVFGADYVPVKISTIQEILSSEKLLNKPKVLIVQACQGKEKNITVTQESSMRSIGSRFETDGAVEQNSAPKYADLLTAMSTIEGFVSIRDRELGTWYINEVCSAIDAHGDDEHMLDLLTFVNNKVSGKRHKENERELCMLPEFSVRLLKKFYLPKKRNI</sequence>
<evidence type="ECO:0000256" key="1">
    <source>
        <dbReference type="ARBA" id="ARBA00010134"/>
    </source>
</evidence>
<evidence type="ECO:0000256" key="2">
    <source>
        <dbReference type="ARBA" id="ARBA00022703"/>
    </source>
</evidence>
<evidence type="ECO:0000256" key="3">
    <source>
        <dbReference type="RuleBase" id="RU003971"/>
    </source>
</evidence>
<dbReference type="GO" id="GO:0005737">
    <property type="term" value="C:cytoplasm"/>
    <property type="evidence" value="ECO:0007669"/>
    <property type="project" value="UniProtKB-ARBA"/>
</dbReference>
<dbReference type="InterPro" id="IPR015917">
    <property type="entry name" value="Pept_C14A"/>
</dbReference>
<evidence type="ECO:0000259" key="5">
    <source>
        <dbReference type="PROSITE" id="PS50208"/>
    </source>
</evidence>
<dbReference type="PANTHER" id="PTHR48169">
    <property type="entry name" value="DED DOMAIN-CONTAINING PROTEIN"/>
    <property type="match status" value="1"/>
</dbReference>